<reference evidence="9" key="1">
    <citation type="submission" date="2022-08" db="EMBL/GenBank/DDBJ databases">
        <title>Novel sulphate-reducing endosymbionts in the free-living metamonad Anaeramoeba.</title>
        <authorList>
            <person name="Jerlstrom-Hultqvist J."/>
            <person name="Cepicka I."/>
            <person name="Gallot-Lavallee L."/>
            <person name="Salas-Leiva D."/>
            <person name="Curtis B.A."/>
            <person name="Zahonova K."/>
            <person name="Pipaliya S."/>
            <person name="Dacks J."/>
            <person name="Roger A.J."/>
        </authorList>
    </citation>
    <scope>NUCLEOTIDE SEQUENCE</scope>
    <source>
        <strain evidence="9">Busselton2</strain>
    </source>
</reference>
<evidence type="ECO:0000256" key="4">
    <source>
        <dbReference type="ARBA" id="ARBA00023125"/>
    </source>
</evidence>
<evidence type="ECO:0000256" key="2">
    <source>
        <dbReference type="ARBA" id="ARBA00009001"/>
    </source>
</evidence>
<feature type="domain" description="Transcriptional coactivator p15 (PC4) C-terminal" evidence="8">
    <location>
        <begin position="223"/>
        <end position="270"/>
    </location>
</feature>
<name>A0AAV7ZPF9_9EUKA</name>
<dbReference type="InterPro" id="IPR003173">
    <property type="entry name" value="PC4_C"/>
</dbReference>
<dbReference type="GO" id="GO:0003713">
    <property type="term" value="F:transcription coactivator activity"/>
    <property type="evidence" value="ECO:0007669"/>
    <property type="project" value="InterPro"/>
</dbReference>
<organism evidence="9 10">
    <name type="scientific">Anaeramoeba flamelloides</name>
    <dbReference type="NCBI Taxonomy" id="1746091"/>
    <lineage>
        <taxon>Eukaryota</taxon>
        <taxon>Metamonada</taxon>
        <taxon>Anaeramoebidae</taxon>
        <taxon>Anaeramoeba</taxon>
    </lineage>
</organism>
<evidence type="ECO:0000256" key="1">
    <source>
        <dbReference type="ARBA" id="ARBA00004123"/>
    </source>
</evidence>
<feature type="compositionally biased region" description="Basic residues" evidence="7">
    <location>
        <begin position="94"/>
        <end position="107"/>
    </location>
</feature>
<proteinExistence type="inferred from homology"/>
<comment type="similarity">
    <text evidence="2">Belongs to the transcriptional coactivator PC4 family.</text>
</comment>
<evidence type="ECO:0000313" key="9">
    <source>
        <dbReference type="EMBL" id="KAJ3442691.1"/>
    </source>
</evidence>
<keyword evidence="4" id="KW-0238">DNA-binding</keyword>
<keyword evidence="3" id="KW-0805">Transcription regulation</keyword>
<protein>
    <submittedName>
        <fullName evidence="9">Activated RNA polymerase ii transcriptional coactivator p15</fullName>
    </submittedName>
</protein>
<gene>
    <name evidence="9" type="ORF">M0812_12435</name>
</gene>
<evidence type="ECO:0000313" key="10">
    <source>
        <dbReference type="Proteomes" id="UP001146793"/>
    </source>
</evidence>
<dbReference type="Pfam" id="PF02229">
    <property type="entry name" value="PC4"/>
    <property type="match status" value="1"/>
</dbReference>
<dbReference type="GO" id="GO:0005634">
    <property type="term" value="C:nucleus"/>
    <property type="evidence" value="ECO:0007669"/>
    <property type="project" value="UniProtKB-SubCell"/>
</dbReference>
<dbReference type="Proteomes" id="UP001146793">
    <property type="component" value="Unassembled WGS sequence"/>
</dbReference>
<dbReference type="AlphaFoldDB" id="A0AAV7ZPF9"/>
<evidence type="ECO:0000256" key="7">
    <source>
        <dbReference type="SAM" id="MobiDB-lite"/>
    </source>
</evidence>
<evidence type="ECO:0000256" key="3">
    <source>
        <dbReference type="ARBA" id="ARBA00023015"/>
    </source>
</evidence>
<evidence type="ECO:0000259" key="8">
    <source>
        <dbReference type="Pfam" id="PF02229"/>
    </source>
</evidence>
<sequence length="286" mass="34146">MDHNLKVEIKKSLIRLLPIINFKSTSLNQLISFLEGQLRVKKNTFLRYRSELEELFIECISELQSKQLNGILKQEKSQKQKQKQKQKSLEQQPQRKKSQQQKQKHKQKSQEQSLVIKNTGKGKIEKMNKNKAVNNIKKKNRMSLKEFEFTQISLFKKDSNQPFLNKHLTINKNFHNRETAFEKVCIKDQNTIPNKKKVQVFQQQEETEKTKEKCKSISGFITDLGNNCFVTQNYFRNVCYLHIRKYFFQNGDWRPTKKGITFTKQQWEEFSCIIPKVYKIIQTKFN</sequence>
<evidence type="ECO:0000256" key="6">
    <source>
        <dbReference type="ARBA" id="ARBA00023242"/>
    </source>
</evidence>
<dbReference type="InterPro" id="IPR045125">
    <property type="entry name" value="Sub1/Tcp4-like"/>
</dbReference>
<comment type="caution">
    <text evidence="9">The sequence shown here is derived from an EMBL/GenBank/DDBJ whole genome shotgun (WGS) entry which is preliminary data.</text>
</comment>
<comment type="subcellular location">
    <subcellularLocation>
        <location evidence="1">Nucleus</location>
    </subcellularLocation>
</comment>
<dbReference type="EMBL" id="JANTQA010000026">
    <property type="protein sequence ID" value="KAJ3442691.1"/>
    <property type="molecule type" value="Genomic_DNA"/>
</dbReference>
<feature type="region of interest" description="Disordered" evidence="7">
    <location>
        <begin position="74"/>
        <end position="124"/>
    </location>
</feature>
<dbReference type="SUPFAM" id="SSF54447">
    <property type="entry name" value="ssDNA-binding transcriptional regulator domain"/>
    <property type="match status" value="1"/>
</dbReference>
<evidence type="ECO:0000256" key="5">
    <source>
        <dbReference type="ARBA" id="ARBA00023163"/>
    </source>
</evidence>
<dbReference type="GO" id="GO:0060261">
    <property type="term" value="P:positive regulation of transcription initiation by RNA polymerase II"/>
    <property type="evidence" value="ECO:0007669"/>
    <property type="project" value="InterPro"/>
</dbReference>
<accession>A0AAV7ZPF9</accession>
<dbReference type="GO" id="GO:0003677">
    <property type="term" value="F:DNA binding"/>
    <property type="evidence" value="ECO:0007669"/>
    <property type="project" value="UniProtKB-KW"/>
</dbReference>
<dbReference type="InterPro" id="IPR009044">
    <property type="entry name" value="ssDNA-bd_transcriptional_reg"/>
</dbReference>
<keyword evidence="5" id="KW-0804">Transcription</keyword>
<keyword evidence="6" id="KW-0539">Nucleus</keyword>
<dbReference type="Gene3D" id="2.30.31.10">
    <property type="entry name" value="Transcriptional Coactivator Pc4, Chain A"/>
    <property type="match status" value="1"/>
</dbReference>
<dbReference type="PANTHER" id="PTHR13215">
    <property type="entry name" value="RNA POLYMERASE II TRANSCRIPTIONAL COACTIVATOR"/>
    <property type="match status" value="1"/>
</dbReference>